<accession>A0ABU0SMF3</accession>
<dbReference type="InterPro" id="IPR036736">
    <property type="entry name" value="ACP-like_sf"/>
</dbReference>
<organism evidence="1 2">
    <name type="scientific">Streptomyces umbrinus</name>
    <dbReference type="NCBI Taxonomy" id="67370"/>
    <lineage>
        <taxon>Bacteria</taxon>
        <taxon>Bacillati</taxon>
        <taxon>Actinomycetota</taxon>
        <taxon>Actinomycetes</taxon>
        <taxon>Kitasatosporales</taxon>
        <taxon>Streptomycetaceae</taxon>
        <taxon>Streptomyces</taxon>
        <taxon>Streptomyces phaeochromogenes group</taxon>
    </lineage>
</organism>
<sequence length="94" mass="10197">MAVDNAGRQHWDGAFGEVLRQILPGLPSPASIAPDQELMSLGLDSLKKVEFPLHLKAAHGSPLLDDELDYQDPSTPRSLWALAAQRINLGAAER</sequence>
<dbReference type="Proteomes" id="UP001230328">
    <property type="component" value="Unassembled WGS sequence"/>
</dbReference>
<gene>
    <name evidence="1" type="ORF">QF035_002320</name>
</gene>
<name>A0ABU0SMF3_9ACTN</name>
<dbReference type="SUPFAM" id="SSF47336">
    <property type="entry name" value="ACP-like"/>
    <property type="match status" value="1"/>
</dbReference>
<comment type="caution">
    <text evidence="1">The sequence shown here is derived from an EMBL/GenBank/DDBJ whole genome shotgun (WGS) entry which is preliminary data.</text>
</comment>
<dbReference type="EMBL" id="JAUSZI010000002">
    <property type="protein sequence ID" value="MDQ1024738.1"/>
    <property type="molecule type" value="Genomic_DNA"/>
</dbReference>
<protein>
    <submittedName>
        <fullName evidence="1">Aryl carrier-like protein</fullName>
    </submittedName>
</protein>
<reference evidence="1 2" key="1">
    <citation type="submission" date="2023-07" db="EMBL/GenBank/DDBJ databases">
        <title>Comparative genomics of wheat-associated soil bacteria to identify genetic determinants of phenazine resistance.</title>
        <authorList>
            <person name="Mouncey N."/>
        </authorList>
    </citation>
    <scope>NUCLEOTIDE SEQUENCE [LARGE SCALE GENOMIC DNA]</scope>
    <source>
        <strain evidence="1 2">V2I4</strain>
    </source>
</reference>
<dbReference type="Gene3D" id="1.10.1200.10">
    <property type="entry name" value="ACP-like"/>
    <property type="match status" value="1"/>
</dbReference>
<proteinExistence type="predicted"/>
<evidence type="ECO:0000313" key="2">
    <source>
        <dbReference type="Proteomes" id="UP001230328"/>
    </source>
</evidence>
<dbReference type="RefSeq" id="WP_307520024.1">
    <property type="nucleotide sequence ID" value="NZ_JAUSZI010000002.1"/>
</dbReference>
<evidence type="ECO:0000313" key="1">
    <source>
        <dbReference type="EMBL" id="MDQ1024738.1"/>
    </source>
</evidence>
<keyword evidence="2" id="KW-1185">Reference proteome</keyword>